<dbReference type="SUPFAM" id="SSF161098">
    <property type="entry name" value="MetI-like"/>
    <property type="match status" value="1"/>
</dbReference>
<dbReference type="RefSeq" id="WP_183189364.1">
    <property type="nucleotide sequence ID" value="NZ_JACICD010000003.1"/>
</dbReference>
<dbReference type="InterPro" id="IPR043429">
    <property type="entry name" value="ArtM/GltK/GlnP/TcyL/YhdX-like"/>
</dbReference>
<reference evidence="11 12" key="1">
    <citation type="submission" date="2020-08" db="EMBL/GenBank/DDBJ databases">
        <title>Genomic Encyclopedia of Type Strains, Phase IV (KMG-IV): sequencing the most valuable type-strain genomes for metagenomic binning, comparative biology and taxonomic classification.</title>
        <authorList>
            <person name="Goeker M."/>
        </authorList>
    </citation>
    <scope>NUCLEOTIDE SEQUENCE [LARGE SCALE GENOMIC DNA]</scope>
    <source>
        <strain evidence="11 12">DSM 5895</strain>
    </source>
</reference>
<dbReference type="PANTHER" id="PTHR30614:SF0">
    <property type="entry name" value="L-CYSTINE TRANSPORT SYSTEM PERMEASE PROTEIN TCYL"/>
    <property type="match status" value="1"/>
</dbReference>
<protein>
    <submittedName>
        <fullName evidence="11">Polar amino acid transport system permease protein</fullName>
    </submittedName>
</protein>
<sequence length="212" mass="22821">MSAILSSAPLLFEGALMTVYVSLLGVLVGVPIGILVLITGTLGTAGRLFTKIYVSYFRGVPLLVQLLVLFNFLPWIKFDISATAAAVTALGLITAAYVSEILRGTLHSIPPGQSEAAAALGYGPRATWQYILLPQVIRLSIPALFNELTLLLKSSSLISVVGIAELTRVSQNIVATTFRPVEIYLVAAGIYIVMSQILLTAGRLLERHWARR</sequence>
<dbReference type="Proteomes" id="UP000533469">
    <property type="component" value="Unassembled WGS sequence"/>
</dbReference>
<evidence type="ECO:0000256" key="5">
    <source>
        <dbReference type="ARBA" id="ARBA00022692"/>
    </source>
</evidence>
<comment type="caution">
    <text evidence="11">The sequence shown here is derived from an EMBL/GenBank/DDBJ whole genome shotgun (WGS) entry which is preliminary data.</text>
</comment>
<name>A0A839Z982_9HYPH</name>
<evidence type="ECO:0000256" key="8">
    <source>
        <dbReference type="ARBA" id="ARBA00023136"/>
    </source>
</evidence>
<dbReference type="CDD" id="cd06261">
    <property type="entry name" value="TM_PBP2"/>
    <property type="match status" value="1"/>
</dbReference>
<feature type="transmembrane region" description="Helical" evidence="9">
    <location>
        <begin position="20"/>
        <end position="43"/>
    </location>
</feature>
<evidence type="ECO:0000259" key="10">
    <source>
        <dbReference type="PROSITE" id="PS50928"/>
    </source>
</evidence>
<evidence type="ECO:0000256" key="7">
    <source>
        <dbReference type="ARBA" id="ARBA00022989"/>
    </source>
</evidence>
<dbReference type="AlphaFoldDB" id="A0A839Z982"/>
<proteinExistence type="inferred from homology"/>
<dbReference type="InterPro" id="IPR035906">
    <property type="entry name" value="MetI-like_sf"/>
</dbReference>
<feature type="transmembrane region" description="Helical" evidence="9">
    <location>
        <begin position="80"/>
        <end position="98"/>
    </location>
</feature>
<dbReference type="Gene3D" id="1.10.3720.10">
    <property type="entry name" value="MetI-like"/>
    <property type="match status" value="1"/>
</dbReference>
<dbReference type="InterPro" id="IPR010065">
    <property type="entry name" value="AA_ABC_transptr_permease_3TM"/>
</dbReference>
<evidence type="ECO:0000313" key="11">
    <source>
        <dbReference type="EMBL" id="MBB3771175.1"/>
    </source>
</evidence>
<dbReference type="GO" id="GO:0043190">
    <property type="term" value="C:ATP-binding cassette (ABC) transporter complex"/>
    <property type="evidence" value="ECO:0007669"/>
    <property type="project" value="InterPro"/>
</dbReference>
<dbReference type="EMBL" id="JACICD010000003">
    <property type="protein sequence ID" value="MBB3771175.1"/>
    <property type="molecule type" value="Genomic_DNA"/>
</dbReference>
<evidence type="ECO:0000256" key="3">
    <source>
        <dbReference type="ARBA" id="ARBA00022448"/>
    </source>
</evidence>
<evidence type="ECO:0000256" key="2">
    <source>
        <dbReference type="ARBA" id="ARBA00010072"/>
    </source>
</evidence>
<evidence type="ECO:0000256" key="4">
    <source>
        <dbReference type="ARBA" id="ARBA00022475"/>
    </source>
</evidence>
<keyword evidence="3 9" id="KW-0813">Transport</keyword>
<accession>A0A839Z982</accession>
<keyword evidence="4" id="KW-1003">Cell membrane</keyword>
<comment type="similarity">
    <text evidence="2">Belongs to the binding-protein-dependent transport system permease family. HisMQ subfamily.</text>
</comment>
<dbReference type="PROSITE" id="PS50928">
    <property type="entry name" value="ABC_TM1"/>
    <property type="match status" value="1"/>
</dbReference>
<dbReference type="NCBIfam" id="TIGR01726">
    <property type="entry name" value="HEQRo_perm_3TM"/>
    <property type="match status" value="1"/>
</dbReference>
<dbReference type="InterPro" id="IPR000515">
    <property type="entry name" value="MetI-like"/>
</dbReference>
<keyword evidence="5 9" id="KW-0812">Transmembrane</keyword>
<evidence type="ECO:0000256" key="9">
    <source>
        <dbReference type="RuleBase" id="RU363032"/>
    </source>
</evidence>
<keyword evidence="12" id="KW-1185">Reference proteome</keyword>
<keyword evidence="6" id="KW-0029">Amino-acid transport</keyword>
<gene>
    <name evidence="11" type="ORF">FHS55_001774</name>
</gene>
<evidence type="ECO:0000256" key="6">
    <source>
        <dbReference type="ARBA" id="ARBA00022970"/>
    </source>
</evidence>
<evidence type="ECO:0000256" key="1">
    <source>
        <dbReference type="ARBA" id="ARBA00004429"/>
    </source>
</evidence>
<feature type="transmembrane region" description="Helical" evidence="9">
    <location>
        <begin position="55"/>
        <end position="74"/>
    </location>
</feature>
<keyword evidence="7 9" id="KW-1133">Transmembrane helix</keyword>
<keyword evidence="8 9" id="KW-0472">Membrane</keyword>
<dbReference type="PANTHER" id="PTHR30614">
    <property type="entry name" value="MEMBRANE COMPONENT OF AMINO ACID ABC TRANSPORTER"/>
    <property type="match status" value="1"/>
</dbReference>
<dbReference type="Pfam" id="PF00528">
    <property type="entry name" value="BPD_transp_1"/>
    <property type="match status" value="1"/>
</dbReference>
<feature type="transmembrane region" description="Helical" evidence="9">
    <location>
        <begin position="183"/>
        <end position="205"/>
    </location>
</feature>
<evidence type="ECO:0000313" key="12">
    <source>
        <dbReference type="Proteomes" id="UP000533469"/>
    </source>
</evidence>
<comment type="subcellular location">
    <subcellularLocation>
        <location evidence="1">Cell inner membrane</location>
        <topology evidence="1">Multi-pass membrane protein</topology>
    </subcellularLocation>
    <subcellularLocation>
        <location evidence="9">Cell membrane</location>
        <topology evidence="9">Multi-pass membrane protein</topology>
    </subcellularLocation>
</comment>
<organism evidence="11 12">
    <name type="scientific">Ancylobacter tetraedralis</name>
    <dbReference type="NCBI Taxonomy" id="217068"/>
    <lineage>
        <taxon>Bacteria</taxon>
        <taxon>Pseudomonadati</taxon>
        <taxon>Pseudomonadota</taxon>
        <taxon>Alphaproteobacteria</taxon>
        <taxon>Hyphomicrobiales</taxon>
        <taxon>Xanthobacteraceae</taxon>
        <taxon>Ancylobacter</taxon>
    </lineage>
</organism>
<feature type="domain" description="ABC transmembrane type-1" evidence="10">
    <location>
        <begin position="11"/>
        <end position="203"/>
    </location>
</feature>
<dbReference type="GO" id="GO:0015184">
    <property type="term" value="F:L-cystine transmembrane transporter activity"/>
    <property type="evidence" value="ECO:0007669"/>
    <property type="project" value="TreeGrafter"/>
</dbReference>